<keyword evidence="10" id="KW-0732">Signal</keyword>
<dbReference type="PANTHER" id="PTHR11058">
    <property type="entry name" value="NADH-UBIQUINONE OXIDOREDUCTASE CHAIN 3"/>
    <property type="match status" value="1"/>
</dbReference>
<dbReference type="InterPro" id="IPR000440">
    <property type="entry name" value="NADH_UbQ/plastoQ_OxRdtase_su3"/>
</dbReference>
<feature type="chain" id="PRO_5014940244" description="NADH-ubiquinone oxidoreductase chain 3" evidence="10">
    <location>
        <begin position="20"/>
        <end position="114"/>
    </location>
</feature>
<dbReference type="PANTHER" id="PTHR11058:SF9">
    <property type="entry name" value="NADH-UBIQUINONE OXIDOREDUCTASE CHAIN 3"/>
    <property type="match status" value="1"/>
</dbReference>
<protein>
    <recommendedName>
        <fullName evidence="3 9">NADH-ubiquinone oxidoreductase chain 3</fullName>
        <ecNumber evidence="9">7.1.1.2</ecNumber>
    </recommendedName>
</protein>
<dbReference type="InterPro" id="IPR038430">
    <property type="entry name" value="NDAH_ubi_oxred_su3_sf"/>
</dbReference>
<dbReference type="GO" id="GO:0031966">
    <property type="term" value="C:mitochondrial membrane"/>
    <property type="evidence" value="ECO:0007669"/>
    <property type="project" value="UniProtKB-SubCell"/>
</dbReference>
<evidence type="ECO:0000313" key="11">
    <source>
        <dbReference type="EMBL" id="AKQ78451.1"/>
    </source>
</evidence>
<feature type="transmembrane region" description="Helical" evidence="9">
    <location>
        <begin position="84"/>
        <end position="103"/>
    </location>
</feature>
<comment type="function">
    <text evidence="9">Core subunit of the mitochondrial membrane respiratory chain NADH dehydrogenase (Complex I) which catalyzes electron transfer from NADH through the respiratory chain, using ubiquinone as an electron acceptor. Essential for the catalytic activity of complex I.</text>
</comment>
<feature type="transmembrane region" description="Helical" evidence="9">
    <location>
        <begin position="53"/>
        <end position="77"/>
    </location>
</feature>
<evidence type="ECO:0000256" key="7">
    <source>
        <dbReference type="ARBA" id="ARBA00023136"/>
    </source>
</evidence>
<geneLocation type="mitochondrion" evidence="11"/>
<evidence type="ECO:0000256" key="6">
    <source>
        <dbReference type="ARBA" id="ARBA00022989"/>
    </source>
</evidence>
<organism evidence="11">
    <name type="scientific">Nodularia douglasiae</name>
    <dbReference type="NCBI Taxonomy" id="1830228"/>
    <lineage>
        <taxon>Eukaryota</taxon>
        <taxon>Metazoa</taxon>
        <taxon>Spiralia</taxon>
        <taxon>Lophotrochozoa</taxon>
        <taxon>Mollusca</taxon>
        <taxon>Bivalvia</taxon>
        <taxon>Autobranchia</taxon>
        <taxon>Heteroconchia</taxon>
        <taxon>Palaeoheterodonta</taxon>
        <taxon>Unionida</taxon>
        <taxon>Unionoidea</taxon>
        <taxon>Unionidae</taxon>
        <taxon>Unioninae</taxon>
        <taxon>Nodularia</taxon>
    </lineage>
</organism>
<keyword evidence="5 9" id="KW-0812">Transmembrane</keyword>
<keyword evidence="4 9" id="KW-0813">Transport</keyword>
<dbReference type="GO" id="GO:0008137">
    <property type="term" value="F:NADH dehydrogenase (ubiquinone) activity"/>
    <property type="evidence" value="ECO:0007669"/>
    <property type="project" value="UniProtKB-UniRule"/>
</dbReference>
<dbReference type="Pfam" id="PF00507">
    <property type="entry name" value="Oxidored_q4"/>
    <property type="match status" value="1"/>
</dbReference>
<evidence type="ECO:0000256" key="1">
    <source>
        <dbReference type="ARBA" id="ARBA00004370"/>
    </source>
</evidence>
<evidence type="ECO:0000256" key="8">
    <source>
        <dbReference type="ARBA" id="ARBA00049551"/>
    </source>
</evidence>
<keyword evidence="9" id="KW-1278">Translocase</keyword>
<keyword evidence="7 9" id="KW-0472">Membrane</keyword>
<comment type="similarity">
    <text evidence="2 9">Belongs to the complex I subunit 3 family.</text>
</comment>
<dbReference type="EMBL" id="KP970613">
    <property type="protein sequence ID" value="AKQ78451.1"/>
    <property type="molecule type" value="Genomic_DNA"/>
</dbReference>
<name>A0A2K8C5H5_9BIVA</name>
<dbReference type="GO" id="GO:0030964">
    <property type="term" value="C:NADH dehydrogenase complex"/>
    <property type="evidence" value="ECO:0007669"/>
    <property type="project" value="TreeGrafter"/>
</dbReference>
<keyword evidence="9 11" id="KW-0496">Mitochondrion</keyword>
<dbReference type="AlphaFoldDB" id="A0A2K8C5H5"/>
<keyword evidence="9" id="KW-0520">NAD</keyword>
<keyword evidence="9" id="KW-0249">Electron transport</keyword>
<keyword evidence="9" id="KW-0679">Respiratory chain</keyword>
<accession>A0A2K8C5H5</accession>
<gene>
    <name evidence="11" type="primary">ND3</name>
</gene>
<dbReference type="Gene3D" id="1.20.58.1610">
    <property type="entry name" value="NADH:ubiquinone/plastoquinone oxidoreductase, chain 3"/>
    <property type="match status" value="1"/>
</dbReference>
<evidence type="ECO:0000256" key="5">
    <source>
        <dbReference type="ARBA" id="ARBA00022692"/>
    </source>
</evidence>
<reference evidence="11" key="1">
    <citation type="submission" date="2015-03" db="EMBL/GenBank/DDBJ databases">
        <title>Complete M-type mitochondrial genome of freshwater mussel, Unio douglasiae.</title>
        <authorList>
            <person name="Xue T."/>
            <person name="Wang G."/>
            <person name="Li J."/>
        </authorList>
    </citation>
    <scope>NUCLEOTIDE SEQUENCE</scope>
    <source>
        <tissue evidence="11">Gonad</tissue>
    </source>
</reference>
<feature type="signal peptide" evidence="10">
    <location>
        <begin position="1"/>
        <end position="19"/>
    </location>
</feature>
<keyword evidence="9" id="KW-0830">Ubiquinone</keyword>
<comment type="catalytic activity">
    <reaction evidence="8 9">
        <text>a ubiquinone + NADH + 5 H(+)(in) = a ubiquinol + NAD(+) + 4 H(+)(out)</text>
        <dbReference type="Rhea" id="RHEA:29091"/>
        <dbReference type="Rhea" id="RHEA-COMP:9565"/>
        <dbReference type="Rhea" id="RHEA-COMP:9566"/>
        <dbReference type="ChEBI" id="CHEBI:15378"/>
        <dbReference type="ChEBI" id="CHEBI:16389"/>
        <dbReference type="ChEBI" id="CHEBI:17976"/>
        <dbReference type="ChEBI" id="CHEBI:57540"/>
        <dbReference type="ChEBI" id="CHEBI:57945"/>
        <dbReference type="EC" id="7.1.1.2"/>
    </reaction>
</comment>
<sequence>MSIVCSVVMGLVVLSLGLAVGFRSSKDMKELSSPFECGFDPVGSSRVGFSLRFFLVMILFIIFDFETVLLVPSVLWLKEGLVSNLSMFCFISFLTLLLVGILFELKEGVLQWKS</sequence>
<evidence type="ECO:0000256" key="9">
    <source>
        <dbReference type="RuleBase" id="RU003640"/>
    </source>
</evidence>
<evidence type="ECO:0000256" key="10">
    <source>
        <dbReference type="SAM" id="SignalP"/>
    </source>
</evidence>
<dbReference type="EC" id="7.1.1.2" evidence="9"/>
<proteinExistence type="inferred from homology"/>
<evidence type="ECO:0000256" key="2">
    <source>
        <dbReference type="ARBA" id="ARBA00008472"/>
    </source>
</evidence>
<evidence type="ECO:0000256" key="4">
    <source>
        <dbReference type="ARBA" id="ARBA00022448"/>
    </source>
</evidence>
<comment type="subcellular location">
    <subcellularLocation>
        <location evidence="1">Membrane</location>
    </subcellularLocation>
    <subcellularLocation>
        <location evidence="9">Mitochondrion membrane</location>
        <topology evidence="9">Multi-pass membrane protein</topology>
    </subcellularLocation>
</comment>
<keyword evidence="6 9" id="KW-1133">Transmembrane helix</keyword>
<evidence type="ECO:0000256" key="3">
    <source>
        <dbReference type="ARBA" id="ARBA00021007"/>
    </source>
</evidence>